<organism evidence="2 3">
    <name type="scientific">Arachis hypogaea</name>
    <name type="common">Peanut</name>
    <dbReference type="NCBI Taxonomy" id="3818"/>
    <lineage>
        <taxon>Eukaryota</taxon>
        <taxon>Viridiplantae</taxon>
        <taxon>Streptophyta</taxon>
        <taxon>Embryophyta</taxon>
        <taxon>Tracheophyta</taxon>
        <taxon>Spermatophyta</taxon>
        <taxon>Magnoliopsida</taxon>
        <taxon>eudicotyledons</taxon>
        <taxon>Gunneridae</taxon>
        <taxon>Pentapetalae</taxon>
        <taxon>rosids</taxon>
        <taxon>fabids</taxon>
        <taxon>Fabales</taxon>
        <taxon>Fabaceae</taxon>
        <taxon>Papilionoideae</taxon>
        <taxon>50 kb inversion clade</taxon>
        <taxon>dalbergioids sensu lato</taxon>
        <taxon>Dalbergieae</taxon>
        <taxon>Pterocarpus clade</taxon>
        <taxon>Arachis</taxon>
    </lineage>
</organism>
<comment type="caution">
    <text evidence="2">The sequence shown here is derived from an EMBL/GenBank/DDBJ whole genome shotgun (WGS) entry which is preliminary data.</text>
</comment>
<accession>A0A444YAQ8</accession>
<feature type="transmembrane region" description="Helical" evidence="1">
    <location>
        <begin position="154"/>
        <end position="171"/>
    </location>
</feature>
<keyword evidence="1" id="KW-1133">Transmembrane helix</keyword>
<evidence type="ECO:0000256" key="1">
    <source>
        <dbReference type="SAM" id="Phobius"/>
    </source>
</evidence>
<dbReference type="AlphaFoldDB" id="A0A444YAQ8"/>
<keyword evidence="1" id="KW-0472">Membrane</keyword>
<keyword evidence="3" id="KW-1185">Reference proteome</keyword>
<dbReference type="EMBL" id="SDMP01000017">
    <property type="protein sequence ID" value="RYQ98907.1"/>
    <property type="molecule type" value="Genomic_DNA"/>
</dbReference>
<proteinExistence type="predicted"/>
<evidence type="ECO:0000313" key="2">
    <source>
        <dbReference type="EMBL" id="RYQ98907.1"/>
    </source>
</evidence>
<reference evidence="2 3" key="1">
    <citation type="submission" date="2019-01" db="EMBL/GenBank/DDBJ databases">
        <title>Sequencing of cultivated peanut Arachis hypogaea provides insights into genome evolution and oil improvement.</title>
        <authorList>
            <person name="Chen X."/>
        </authorList>
    </citation>
    <scope>NUCLEOTIDE SEQUENCE [LARGE SCALE GENOMIC DNA]</scope>
    <source>
        <strain evidence="3">cv. Fuhuasheng</strain>
        <tissue evidence="2">Leaves</tissue>
    </source>
</reference>
<gene>
    <name evidence="2" type="ORF">Ahy_B07g086731</name>
</gene>
<protein>
    <recommendedName>
        <fullName evidence="4">SWIM-type domain-containing protein</fullName>
    </recommendedName>
</protein>
<evidence type="ECO:0008006" key="4">
    <source>
        <dbReference type="Google" id="ProtNLM"/>
    </source>
</evidence>
<keyword evidence="1" id="KW-0812">Transmembrane</keyword>
<name>A0A444YAQ8_ARAHY</name>
<evidence type="ECO:0000313" key="3">
    <source>
        <dbReference type="Proteomes" id="UP000289738"/>
    </source>
</evidence>
<dbReference type="Proteomes" id="UP000289738">
    <property type="component" value="Chromosome B07"/>
</dbReference>
<sequence length="172" mass="19640">MRVTHCDRQASVFLVEKLEPFNGWLQGSFRVRLTADTCDCGIFQSLHFPYRHPLASCAAASMEWGPYIHSVYMQQAVFKVMRRSFLQYQIRSFGRNGTGHSFVLILPCTGSLPADLFPPGFVMRWTKASVKRKDVVSAGKSVIPKKGVQTSRRTRFSLQSLLYLCLLWLLFL</sequence>